<evidence type="ECO:0000259" key="1">
    <source>
        <dbReference type="Pfam" id="PF01507"/>
    </source>
</evidence>
<dbReference type="Gene3D" id="3.40.50.620">
    <property type="entry name" value="HUPs"/>
    <property type="match status" value="1"/>
</dbReference>
<dbReference type="KEGG" id="ccau:EG346_16750"/>
<name>A0A376DTQ9_CHRCU</name>
<keyword evidence="5" id="KW-1185">Reference proteome</keyword>
<accession>A0A376DTQ9</accession>
<evidence type="ECO:0000313" key="3">
    <source>
        <dbReference type="EMBL" id="STC95442.1"/>
    </source>
</evidence>
<dbReference type="GO" id="GO:0003824">
    <property type="term" value="F:catalytic activity"/>
    <property type="evidence" value="ECO:0007669"/>
    <property type="project" value="InterPro"/>
</dbReference>
<dbReference type="Proteomes" id="UP000273270">
    <property type="component" value="Chromosome"/>
</dbReference>
<reference evidence="3 4" key="1">
    <citation type="submission" date="2018-06" db="EMBL/GenBank/DDBJ databases">
        <authorList>
            <consortium name="Pathogen Informatics"/>
            <person name="Doyle S."/>
        </authorList>
    </citation>
    <scope>NUCLEOTIDE SEQUENCE [LARGE SCALE GENOMIC DNA]</scope>
    <source>
        <strain evidence="3 4">NCTC13533</strain>
    </source>
</reference>
<proteinExistence type="predicted"/>
<dbReference type="EMBL" id="UFVQ01000003">
    <property type="protein sequence ID" value="STC95442.1"/>
    <property type="molecule type" value="Genomic_DNA"/>
</dbReference>
<dbReference type="EMBL" id="CP033920">
    <property type="protein sequence ID" value="AZA49726.1"/>
    <property type="molecule type" value="Genomic_DNA"/>
</dbReference>
<accession>A0A3G6NG38</accession>
<dbReference type="Proteomes" id="UP000255224">
    <property type="component" value="Unassembled WGS sequence"/>
</dbReference>
<evidence type="ECO:0000313" key="5">
    <source>
        <dbReference type="Proteomes" id="UP000273270"/>
    </source>
</evidence>
<dbReference type="AlphaFoldDB" id="A0A376DTQ9"/>
<evidence type="ECO:0000313" key="2">
    <source>
        <dbReference type="EMBL" id="AZA49726.1"/>
    </source>
</evidence>
<evidence type="ECO:0000313" key="4">
    <source>
        <dbReference type="Proteomes" id="UP000255224"/>
    </source>
</evidence>
<sequence length="237" mass="27892">MDLSATLNSIKTLSAKVDRVILFHSGAGKDSICLLNMMAPHFKEIVCVFMYIVKDLEHINRYILWAEKKYPNCRFIQTPHYAYYNNKKYGINGTEQIGYSEWNLSKINDKVKEQTEIEWSVMGFKKNDSLNRRLMLNSYPDSMTSEAGQKLYPLADWSNKEVLQYIRKNRLLEPLKYGNTGNTRSQGCDINDISFLLWCRNYYPGDLKKIIEEFPDTERKLFEYDHSQKQQLHAEQD</sequence>
<protein>
    <submittedName>
        <fullName evidence="2 3">Phosphoadenosine phosphosulfate reductase</fullName>
    </submittedName>
</protein>
<dbReference type="InterPro" id="IPR014729">
    <property type="entry name" value="Rossmann-like_a/b/a_fold"/>
</dbReference>
<reference evidence="5" key="2">
    <citation type="submission" date="2018-11" db="EMBL/GenBank/DDBJ databases">
        <title>Proposal to divide the Flavobacteriaceae and reorganize its genera based on Amino Acid Identity values calculated from whole genome sequences.</title>
        <authorList>
            <person name="Nicholson A.C."/>
            <person name="Gulvik C.A."/>
            <person name="Whitney A.M."/>
            <person name="Humrighouse B.W."/>
            <person name="Bell M."/>
            <person name="Holmes B."/>
            <person name="Steigerwalt A.G."/>
            <person name="Villarma A."/>
            <person name="Sheth M."/>
            <person name="Batra D."/>
            <person name="Pryor J."/>
            <person name="Bernardet J.-F."/>
            <person name="Hugo C."/>
            <person name="Kampfer P."/>
            <person name="Newman J."/>
            <person name="McQuiston J.R."/>
        </authorList>
    </citation>
    <scope>NUCLEOTIDE SEQUENCE [LARGE SCALE GENOMIC DNA]</scope>
    <source>
        <strain evidence="5">G0188</strain>
    </source>
</reference>
<dbReference type="InterPro" id="IPR002500">
    <property type="entry name" value="PAPS_reduct_dom"/>
</dbReference>
<feature type="domain" description="Phosphoadenosine phosphosulphate reductase" evidence="1">
    <location>
        <begin position="26"/>
        <end position="171"/>
    </location>
</feature>
<dbReference type="SUPFAM" id="SSF52402">
    <property type="entry name" value="Adenine nucleotide alpha hydrolases-like"/>
    <property type="match status" value="1"/>
</dbReference>
<dbReference type="OrthoDB" id="1072689at2"/>
<dbReference type="Pfam" id="PF01507">
    <property type="entry name" value="PAPS_reduct"/>
    <property type="match status" value="1"/>
</dbReference>
<reference evidence="2" key="3">
    <citation type="submission" date="2018-11" db="EMBL/GenBank/DDBJ databases">
        <title>Proposal to divide the Flavobacteriaceae and reorganize its genera based on Amino Acid Identity values calculated from whole genome sequences.</title>
        <authorList>
            <person name="Nicholson A.C."/>
            <person name="Gulvik C.A."/>
            <person name="Whitney A.M."/>
            <person name="Humrighouse B.W."/>
            <person name="Bell M."/>
            <person name="Holmes B."/>
            <person name="Steigerwalt A."/>
            <person name="Villarma A."/>
            <person name="Sheth M."/>
            <person name="Batra D."/>
            <person name="Pryor J."/>
            <person name="Bernardet J.-F."/>
            <person name="Hugo C."/>
            <person name="Kampfer P."/>
            <person name="Newman J."/>
            <person name="Mcquiston J.R."/>
        </authorList>
    </citation>
    <scope>NUCLEOTIDE SEQUENCE [LARGE SCALE GENOMIC DNA]</scope>
    <source>
        <strain evidence="2">G0188</strain>
    </source>
</reference>
<gene>
    <name evidence="2" type="ORF">EG346_16750</name>
    <name evidence="3" type="ORF">NCTC13533_01891</name>
</gene>
<dbReference type="RefSeq" id="WP_123880144.1">
    <property type="nucleotide sequence ID" value="NZ_CP033920.1"/>
</dbReference>
<organism evidence="3 4">
    <name type="scientific">Chryseobacterium carnipullorum</name>
    <dbReference type="NCBI Taxonomy" id="1124835"/>
    <lineage>
        <taxon>Bacteria</taxon>
        <taxon>Pseudomonadati</taxon>
        <taxon>Bacteroidota</taxon>
        <taxon>Flavobacteriia</taxon>
        <taxon>Flavobacteriales</taxon>
        <taxon>Weeksellaceae</taxon>
        <taxon>Chryseobacterium group</taxon>
        <taxon>Chryseobacterium</taxon>
    </lineage>
</organism>